<evidence type="ECO:0000256" key="3">
    <source>
        <dbReference type="ARBA" id="ARBA00022741"/>
    </source>
</evidence>
<dbReference type="EC" id="6.2.1.3" evidence="6 7"/>
<dbReference type="STRING" id="1169540.A0A0G4FY22"/>
<dbReference type="Pfam" id="PF00501">
    <property type="entry name" value="AMP-binding"/>
    <property type="match status" value="1"/>
</dbReference>
<comment type="function">
    <text evidence="7">Catalyzes the conversion of long-chain fatty acids to their active form acyl-CoAs for both synthesis of cellular lipids, and degradation via beta-oxidation.</text>
</comment>
<evidence type="ECO:0000313" key="10">
    <source>
        <dbReference type="Proteomes" id="UP000041254"/>
    </source>
</evidence>
<dbReference type="PANTHER" id="PTHR43272">
    <property type="entry name" value="LONG-CHAIN-FATTY-ACID--COA LIGASE"/>
    <property type="match status" value="1"/>
</dbReference>
<dbReference type="GO" id="GO:0005524">
    <property type="term" value="F:ATP binding"/>
    <property type="evidence" value="ECO:0007669"/>
    <property type="project" value="UniProtKB-KW"/>
</dbReference>
<keyword evidence="10" id="KW-1185">Reference proteome</keyword>
<dbReference type="GO" id="GO:0016020">
    <property type="term" value="C:membrane"/>
    <property type="evidence" value="ECO:0007669"/>
    <property type="project" value="TreeGrafter"/>
</dbReference>
<evidence type="ECO:0000256" key="5">
    <source>
        <dbReference type="ARBA" id="ARBA00022840"/>
    </source>
</evidence>
<dbReference type="GO" id="GO:0005783">
    <property type="term" value="C:endoplasmic reticulum"/>
    <property type="evidence" value="ECO:0007669"/>
    <property type="project" value="TreeGrafter"/>
</dbReference>
<evidence type="ECO:0000256" key="1">
    <source>
        <dbReference type="ARBA" id="ARBA00006432"/>
    </source>
</evidence>
<comment type="similarity">
    <text evidence="1 7">Belongs to the ATP-dependent AMP-binding enzyme family.</text>
</comment>
<evidence type="ECO:0000259" key="8">
    <source>
        <dbReference type="Pfam" id="PF00501"/>
    </source>
</evidence>
<dbReference type="InterPro" id="IPR020845">
    <property type="entry name" value="AMP-binding_CS"/>
</dbReference>
<organism evidence="9 10">
    <name type="scientific">Vitrella brassicaformis (strain CCMP3155)</name>
    <dbReference type="NCBI Taxonomy" id="1169540"/>
    <lineage>
        <taxon>Eukaryota</taxon>
        <taxon>Sar</taxon>
        <taxon>Alveolata</taxon>
        <taxon>Colpodellida</taxon>
        <taxon>Vitrellaceae</taxon>
        <taxon>Vitrella</taxon>
    </lineage>
</organism>
<evidence type="ECO:0000256" key="7">
    <source>
        <dbReference type="RuleBase" id="RU369030"/>
    </source>
</evidence>
<dbReference type="PROSITE" id="PS00455">
    <property type="entry name" value="AMP_BINDING"/>
    <property type="match status" value="1"/>
</dbReference>
<dbReference type="VEuPathDB" id="CryptoDB:Vbra_6002"/>
<keyword evidence="5 7" id="KW-0067">ATP-binding</keyword>
<evidence type="ECO:0000256" key="4">
    <source>
        <dbReference type="ARBA" id="ARBA00022832"/>
    </source>
</evidence>
<keyword evidence="3 7" id="KW-0547">Nucleotide-binding</keyword>
<comment type="catalytic activity">
    <reaction evidence="7">
        <text>a long-chain fatty acid + ATP + CoA = a long-chain fatty acyl-CoA + AMP + diphosphate</text>
        <dbReference type="Rhea" id="RHEA:15421"/>
        <dbReference type="ChEBI" id="CHEBI:30616"/>
        <dbReference type="ChEBI" id="CHEBI:33019"/>
        <dbReference type="ChEBI" id="CHEBI:57287"/>
        <dbReference type="ChEBI" id="CHEBI:57560"/>
        <dbReference type="ChEBI" id="CHEBI:83139"/>
        <dbReference type="ChEBI" id="CHEBI:456215"/>
        <dbReference type="EC" id="6.2.1.3"/>
    </reaction>
</comment>
<dbReference type="EMBL" id="CDMY01000520">
    <property type="protein sequence ID" value="CEM19886.1"/>
    <property type="molecule type" value="Genomic_DNA"/>
</dbReference>
<evidence type="ECO:0000256" key="6">
    <source>
        <dbReference type="ARBA" id="ARBA00026121"/>
    </source>
</evidence>
<dbReference type="InterPro" id="IPR045311">
    <property type="entry name" value="LC-FACS_euk"/>
</dbReference>
<dbReference type="SUPFAM" id="SSF56801">
    <property type="entry name" value="Acetyl-CoA synthetase-like"/>
    <property type="match status" value="1"/>
</dbReference>
<dbReference type="OMA" id="KCPIVEH"/>
<dbReference type="Gene3D" id="3.40.50.12780">
    <property type="entry name" value="N-terminal domain of ligase-like"/>
    <property type="match status" value="1"/>
</dbReference>
<dbReference type="PANTHER" id="PTHR43272:SF33">
    <property type="entry name" value="AMP-BINDING DOMAIN-CONTAINING PROTEIN-RELATED"/>
    <property type="match status" value="1"/>
</dbReference>
<dbReference type="InParanoid" id="A0A0G4FY22"/>
<gene>
    <name evidence="9" type="ORF">Vbra_6002</name>
</gene>
<dbReference type="InterPro" id="IPR000873">
    <property type="entry name" value="AMP-dep_synth/lig_dom"/>
</dbReference>
<dbReference type="Proteomes" id="UP000041254">
    <property type="component" value="Unassembled WGS sequence"/>
</dbReference>
<evidence type="ECO:0000256" key="2">
    <source>
        <dbReference type="ARBA" id="ARBA00022598"/>
    </source>
</evidence>
<keyword evidence="4 7" id="KW-0276">Fatty acid metabolism</keyword>
<dbReference type="PhylomeDB" id="A0A0G4FY22"/>
<sequence>MGNYHFGCGHSATPVVYMKPVSDASDEKSSEVYRSPYCPDGRLVDSMGDGIRNCHDLFLHGLEVAKDSPCLGTLKDGKYAWRTYGEVYQVALEVGSGLLNMDAVPMREFPEEVYQQQFRFLGLYSKNREEWAIAEQACNAFSFTIVPLYDTLGPETVQYVCDQTRLRTVITQVENVPSLIKAAPNCPELKIIVAMDEPTDEMKADAQKAGVTLTTWQELIRVGKGQLQPTNPPKADSVNTICYTSGTTGLPKGVIVTHRQFVSTSAAALLQLETVGGVTFGPEDVYLSYLPFAHIFERIMFNALLFCGGQLGFYRGDTHKLMEDVQLLKPTLFASVPRLYSRIFDKIQAKISSSGAVGKVLFSTAMNAKLANLRNNGVVKHAMWDSIIFNKINRLLGGRVRVMVTGSAPISPQVHEFLKCAFSAPICEGYGMTETCAASTLSHPGDTTVGHIGGCFPCIEAKLVSQPEMDYTINDKLPDGTKCPRGELCLRGPSVFPGYFRQPDKTSETIDGEGWLHTGDIAQILPNGAIRIVDRKKNIFKLAQGEYVSPEKVENVYSQCGLIAQSFVHGSSTQTYCVGIIHPDHDEAKKWAKANNKPEALSSLCSDAEFIKAVEEQMAEVAKKNGLSGIEKVKKFRLSPEAFTVDNDLVTPTYKLKRHQAHKHFKAQIDEMYGEK</sequence>
<feature type="domain" description="AMP-dependent synthetase/ligase" evidence="8">
    <location>
        <begin position="76"/>
        <end position="500"/>
    </location>
</feature>
<dbReference type="OrthoDB" id="1700726at2759"/>
<accession>A0A0G4FY22</accession>
<dbReference type="CDD" id="cd05927">
    <property type="entry name" value="LC-FACS_euk"/>
    <property type="match status" value="1"/>
</dbReference>
<keyword evidence="2 7" id="KW-0436">Ligase</keyword>
<dbReference type="InterPro" id="IPR042099">
    <property type="entry name" value="ANL_N_sf"/>
</dbReference>
<keyword evidence="7" id="KW-0443">Lipid metabolism</keyword>
<name>A0A0G4FY22_VITBC</name>
<dbReference type="AlphaFoldDB" id="A0A0G4FY22"/>
<evidence type="ECO:0000313" key="9">
    <source>
        <dbReference type="EMBL" id="CEM19886.1"/>
    </source>
</evidence>
<reference evidence="9" key="1">
    <citation type="submission" date="2014-11" db="EMBL/GenBank/DDBJ databases">
        <authorList>
            <person name="Zhu J."/>
            <person name="Qi W."/>
            <person name="Song R."/>
        </authorList>
    </citation>
    <scope>NUCLEOTIDE SEQUENCE [LARGE SCALE GENOMIC DNA]</scope>
</reference>
<protein>
    <recommendedName>
        <fullName evidence="6 7">Long-chain-fatty-acid--CoA ligase</fullName>
        <ecNumber evidence="6 7">6.2.1.3</ecNumber>
    </recommendedName>
</protein>
<proteinExistence type="inferred from homology"/>
<dbReference type="GO" id="GO:0004467">
    <property type="term" value="F:long-chain fatty acid-CoA ligase activity"/>
    <property type="evidence" value="ECO:0007669"/>
    <property type="project" value="UniProtKB-EC"/>
</dbReference>
<dbReference type="FunCoup" id="A0A0G4FY22">
    <property type="interactions" value="20"/>
</dbReference>